<dbReference type="AlphaFoldDB" id="C0FS31"/>
<keyword evidence="1" id="KW-1133">Transmembrane helix</keyword>
<keyword evidence="1" id="KW-0472">Membrane</keyword>
<evidence type="ECO:0000313" key="2">
    <source>
        <dbReference type="EMBL" id="EEG94585.1"/>
    </source>
</evidence>
<gene>
    <name evidence="2" type="ORF">ROSEINA2194_01546</name>
</gene>
<proteinExistence type="predicted"/>
<reference evidence="2 3" key="2">
    <citation type="submission" date="2009-03" db="EMBL/GenBank/DDBJ databases">
        <title>Draft genome sequence of Roseburia inulinivorans (DSM 16841).</title>
        <authorList>
            <person name="Sudarsanam P."/>
            <person name="Ley R."/>
            <person name="Guruge J."/>
            <person name="Turnbaugh P.J."/>
            <person name="Mahowald M."/>
            <person name="Liep D."/>
            <person name="Gordon J."/>
        </authorList>
    </citation>
    <scope>NUCLEOTIDE SEQUENCE [LARGE SCALE GENOMIC DNA]</scope>
    <source>
        <strain evidence="2 3">DSM 16841</strain>
    </source>
</reference>
<accession>C0FS31</accession>
<organism evidence="2 3">
    <name type="scientific">Roseburia inulinivorans DSM 16841</name>
    <dbReference type="NCBI Taxonomy" id="622312"/>
    <lineage>
        <taxon>Bacteria</taxon>
        <taxon>Bacillati</taxon>
        <taxon>Bacillota</taxon>
        <taxon>Clostridia</taxon>
        <taxon>Lachnospirales</taxon>
        <taxon>Lachnospiraceae</taxon>
        <taxon>Roseburia</taxon>
    </lineage>
</organism>
<comment type="caution">
    <text evidence="2">The sequence shown here is derived from an EMBL/GenBank/DDBJ whole genome shotgun (WGS) entry which is preliminary data.</text>
</comment>
<name>C0FS31_9FIRM</name>
<evidence type="ECO:0000313" key="3">
    <source>
        <dbReference type="Proteomes" id="UP000003561"/>
    </source>
</evidence>
<evidence type="ECO:0008006" key="4">
    <source>
        <dbReference type="Google" id="ProtNLM"/>
    </source>
</evidence>
<dbReference type="EMBL" id="ACFY01000059">
    <property type="protein sequence ID" value="EEG94585.1"/>
    <property type="molecule type" value="Genomic_DNA"/>
</dbReference>
<evidence type="ECO:0000256" key="1">
    <source>
        <dbReference type="SAM" id="Phobius"/>
    </source>
</evidence>
<keyword evidence="1" id="KW-0812">Transmembrane</keyword>
<feature type="transmembrane region" description="Helical" evidence="1">
    <location>
        <begin position="123"/>
        <end position="143"/>
    </location>
</feature>
<reference evidence="2 3" key="1">
    <citation type="submission" date="2009-02" db="EMBL/GenBank/DDBJ databases">
        <authorList>
            <person name="Fulton L."/>
            <person name="Clifton S."/>
            <person name="Fulton B."/>
            <person name="Xu J."/>
            <person name="Minx P."/>
            <person name="Pepin K.H."/>
            <person name="Johnson M."/>
            <person name="Bhonagiri V."/>
            <person name="Nash W.E."/>
            <person name="Mardis E.R."/>
            <person name="Wilson R.K."/>
        </authorList>
    </citation>
    <scope>NUCLEOTIDE SEQUENCE [LARGE SCALE GENOMIC DNA]</scope>
    <source>
        <strain evidence="2 3">DSM 16841</strain>
    </source>
</reference>
<sequence>MIVAATVSSGAAYEKAVEVIKAQVSGLGEYSVMEINLTDATNTQVHQLNGYVQVTVPMPANITVKEGKAIVVYRLEDDGTLTRCDTTVENGVITFKTNHFSTYIVAEEDVTAVTSPKTEDVSAGINLIFCMGILLAGAAAVAVKRKMA</sequence>
<dbReference type="Proteomes" id="UP000003561">
    <property type="component" value="Unassembled WGS sequence"/>
</dbReference>
<protein>
    <recommendedName>
        <fullName evidence="4">LPXTG-motif cell wall anchor domain protein</fullName>
    </recommendedName>
</protein>